<feature type="compositionally biased region" description="Polar residues" evidence="1">
    <location>
        <begin position="297"/>
        <end position="310"/>
    </location>
</feature>
<sequence>MNIRYNPLLDNSVQFSEDWELKQPLDFQSFELASSQPSTKEWRFYRISEIPEANAVEQRLAMNNVLSAISHSNLSTSASVAYLLSGNHEGIHLYIGVLKSSHEIDLPEAGNKLQDALSGNFLGADITLLSKEKTTDKLEKELSNSRHIGLVTGVPTINEEETHSSGDNDFQGIERLANTLLGKNWNLLIVAQAENKEDIHDKIEELYELSTQLSPLMKTSVQLGRNTGSSNTETTGTSSSTTEGTSSSDTEGKSDSDTVNESQSDGTSHGQSSSTSTTKTEGTSSNRGHSDSETEGKNTGWSRGKSSSASRNRREGKESRSNTSNEGKTGGHSTSRTTGTNNSHGTTLSTATGGSETRNSNASTNKTKGNSQTSGTNTSRTSGTNNSQTEGSNRSLAESQSTGESQTMTRERINKRYEEIYKHINEVQLERFKQGLNKGLFSTSIYVMADNRSTYEILSSNVLSIFQGNKVAYTPLQVQELDIKHPKLSHFTNSPEFKGRNKHFEPAIISSTPEVSSHSLKGATWLTTQELSLLFGLPNKELPGIKLRENADFALNLPKISDKKQGIALGSILQNGRELPTGFSLEKEDLNKHLFITGVTGAGKTTTCLRLLLESDLPFLVIEPAKTEYRALYEYAPESLDFYVLGREELSCFRLNPFQLLSDKESLLANVATLKATLTAVFPMEAAMPSILEEAIIKAYKEKGWDINSSENYLYDNPWANDSLAWPTFSHMILQLEVVIKSKGLGSELEEKYLGSLVARLSSMTQGIKGRMLDTPYSLDFDKLLDRKVVIELDELKASEDKAIFMGLIMGRVAQAMKQRHSKDACFKHLTLIEEAHRLLARPDPSGGGVQKQGVEMFANLLAEVRKYGEGLIIADQIPNNLIPEVIKNTNTKIIHRLLAADDRNTVGDAMGLNDEQKDFLPKLQAGEAIVYQGGWHGAVRIQIKEQAQTNLKPLDENKLAKAGQQLLYNNREDLFPYLSQCTKEFTPHEFSQLVEQGYKTINLLLKINHVLHRKDNKPKSWVEKLQQRFACQYQDEQGKGILADHLQAFAKDAVLLQVLNEDEFKEWVDYLPDIIHALSISVVAFEKFLEEETLRLLNQSFRAIAKAELDSI</sequence>
<dbReference type="InterPro" id="IPR051162">
    <property type="entry name" value="T4SS_component"/>
</dbReference>
<dbReference type="Gene3D" id="3.40.50.300">
    <property type="entry name" value="P-loop containing nucleotide triphosphate hydrolases"/>
    <property type="match status" value="2"/>
</dbReference>
<evidence type="ECO:0000256" key="1">
    <source>
        <dbReference type="SAM" id="MobiDB-lite"/>
    </source>
</evidence>
<dbReference type="Proteomes" id="UP000885750">
    <property type="component" value="Unassembled WGS sequence"/>
</dbReference>
<organism evidence="2">
    <name type="scientific">Leucothrix mucor</name>
    <dbReference type="NCBI Taxonomy" id="45248"/>
    <lineage>
        <taxon>Bacteria</taxon>
        <taxon>Pseudomonadati</taxon>
        <taxon>Pseudomonadota</taxon>
        <taxon>Gammaproteobacteria</taxon>
        <taxon>Thiotrichales</taxon>
        <taxon>Thiotrichaceae</taxon>
        <taxon>Leucothrix</taxon>
    </lineage>
</organism>
<proteinExistence type="predicted"/>
<name>A0A7V2WVH9_LEUMU</name>
<feature type="region of interest" description="Disordered" evidence="1">
    <location>
        <begin position="222"/>
        <end position="411"/>
    </location>
</feature>
<dbReference type="PANTHER" id="PTHR30121:SF6">
    <property type="entry name" value="SLR6007 PROTEIN"/>
    <property type="match status" value="1"/>
</dbReference>
<protein>
    <recommendedName>
        <fullName evidence="3">ATP-binding protein</fullName>
    </recommendedName>
</protein>
<dbReference type="InterPro" id="IPR027417">
    <property type="entry name" value="P-loop_NTPase"/>
</dbReference>
<feature type="compositionally biased region" description="Low complexity" evidence="1">
    <location>
        <begin position="331"/>
        <end position="350"/>
    </location>
</feature>
<feature type="compositionally biased region" description="Low complexity" evidence="1">
    <location>
        <begin position="227"/>
        <end position="249"/>
    </location>
</feature>
<evidence type="ECO:0008006" key="3">
    <source>
        <dbReference type="Google" id="ProtNLM"/>
    </source>
</evidence>
<feature type="compositionally biased region" description="Low complexity" evidence="1">
    <location>
        <begin position="262"/>
        <end position="285"/>
    </location>
</feature>
<dbReference type="AlphaFoldDB" id="A0A7V2WVH9"/>
<evidence type="ECO:0000313" key="2">
    <source>
        <dbReference type="EMBL" id="HFC93128.1"/>
    </source>
</evidence>
<feature type="compositionally biased region" description="Polar residues" evidence="1">
    <location>
        <begin position="351"/>
        <end position="368"/>
    </location>
</feature>
<dbReference type="PANTHER" id="PTHR30121">
    <property type="entry name" value="UNCHARACTERIZED PROTEIN YJGR-RELATED"/>
    <property type="match status" value="1"/>
</dbReference>
<accession>A0A7V2WVH9</accession>
<gene>
    <name evidence="2" type="ORF">ENJ51_09985</name>
</gene>
<dbReference type="EMBL" id="DRMS01000373">
    <property type="protein sequence ID" value="HFC93128.1"/>
    <property type="molecule type" value="Genomic_DNA"/>
</dbReference>
<reference evidence="2" key="1">
    <citation type="journal article" date="2020" name="mSystems">
        <title>Genome- and Community-Level Interaction Insights into Carbon Utilization and Element Cycling Functions of Hydrothermarchaeota in Hydrothermal Sediment.</title>
        <authorList>
            <person name="Zhou Z."/>
            <person name="Liu Y."/>
            <person name="Xu W."/>
            <person name="Pan J."/>
            <person name="Luo Z.H."/>
            <person name="Li M."/>
        </authorList>
    </citation>
    <scope>NUCLEOTIDE SEQUENCE [LARGE SCALE GENOMIC DNA]</scope>
    <source>
        <strain evidence="2">HyVt-493</strain>
    </source>
</reference>
<feature type="compositionally biased region" description="Polar residues" evidence="1">
    <location>
        <begin position="390"/>
        <end position="408"/>
    </location>
</feature>
<comment type="caution">
    <text evidence="2">The sequence shown here is derived from an EMBL/GenBank/DDBJ whole genome shotgun (WGS) entry which is preliminary data.</text>
</comment>
<feature type="compositionally biased region" description="Low complexity" evidence="1">
    <location>
        <begin position="369"/>
        <end position="389"/>
    </location>
</feature>
<dbReference type="SUPFAM" id="SSF52540">
    <property type="entry name" value="P-loop containing nucleoside triphosphate hydrolases"/>
    <property type="match status" value="1"/>
</dbReference>